<dbReference type="EMBL" id="NMWX01000912">
    <property type="protein sequence ID" value="OZF74747.1"/>
    <property type="molecule type" value="Genomic_DNA"/>
</dbReference>
<keyword evidence="2" id="KW-1185">Reference proteome</keyword>
<dbReference type="InterPro" id="IPR050700">
    <property type="entry name" value="YIM1/Zinc_Alcohol_DH_Fams"/>
</dbReference>
<dbReference type="eggNOG" id="KOG1198">
    <property type="taxonomic scope" value="Eukaryota"/>
</dbReference>
<dbReference type="GO" id="GO:0040014">
    <property type="term" value="P:regulation of multicellular organism growth"/>
    <property type="evidence" value="ECO:0007669"/>
    <property type="project" value="EnsemblMetazoa"/>
</dbReference>
<dbReference type="GO" id="GO:0070482">
    <property type="term" value="P:response to oxygen levels"/>
    <property type="evidence" value="ECO:0007669"/>
    <property type="project" value="EnsemblMetazoa"/>
</dbReference>
<dbReference type="GO" id="GO:0016491">
    <property type="term" value="F:oxidoreductase activity"/>
    <property type="evidence" value="ECO:0007669"/>
    <property type="project" value="UniProtKB-KW"/>
</dbReference>
<evidence type="ECO:0000313" key="2">
    <source>
        <dbReference type="Proteomes" id="UP000216624"/>
    </source>
</evidence>
<dbReference type="InterPro" id="IPR020843">
    <property type="entry name" value="ER"/>
</dbReference>
<dbReference type="STRING" id="31234.E3LMJ9"/>
<name>A0A260YMW4_CAERE</name>
<dbReference type="PANTHER" id="PTHR11695">
    <property type="entry name" value="ALCOHOL DEHYDROGENASE RELATED"/>
    <property type="match status" value="1"/>
</dbReference>
<dbReference type="Pfam" id="PF13602">
    <property type="entry name" value="ADH_zinc_N_2"/>
    <property type="match status" value="1"/>
</dbReference>
<dbReference type="PANTHER" id="PTHR11695:SF294">
    <property type="entry name" value="RETICULON-4-INTERACTING PROTEIN 1, MITOCHONDRIAL"/>
    <property type="match status" value="1"/>
</dbReference>
<dbReference type="Gene3D" id="3.90.180.10">
    <property type="entry name" value="Medium-chain alcohol dehydrogenases, catalytic domain"/>
    <property type="match status" value="1"/>
</dbReference>
<gene>
    <name evidence="1" type="ORF">FL82_12494</name>
</gene>
<dbReference type="InterPro" id="IPR011032">
    <property type="entry name" value="GroES-like_sf"/>
</dbReference>
<protein>
    <submittedName>
        <fullName evidence="1">Uncharacterized protein</fullName>
    </submittedName>
</protein>
<dbReference type="InterPro" id="IPR013154">
    <property type="entry name" value="ADH-like_N"/>
</dbReference>
<dbReference type="GO" id="GO:0000303">
    <property type="term" value="P:response to superoxide"/>
    <property type="evidence" value="ECO:0007669"/>
    <property type="project" value="EnsemblMetazoa"/>
</dbReference>
<dbReference type="CTD" id="9817936"/>
<dbReference type="SUPFAM" id="SSF51735">
    <property type="entry name" value="NAD(P)-binding Rossmann-fold domains"/>
    <property type="match status" value="1"/>
</dbReference>
<comment type="caution">
    <text evidence="1">The sequence shown here is derived from an EMBL/GenBank/DDBJ whole genome shotgun (WGS) entry which is preliminary data.</text>
</comment>
<dbReference type="Pfam" id="PF08240">
    <property type="entry name" value="ADH_N"/>
    <property type="match status" value="1"/>
</dbReference>
<evidence type="ECO:0000313" key="1">
    <source>
        <dbReference type="EMBL" id="OZF74747.1"/>
    </source>
</evidence>
<dbReference type="InterPro" id="IPR037397">
    <property type="entry name" value="RTN4IP1"/>
</dbReference>
<dbReference type="GO" id="GO:0050829">
    <property type="term" value="P:defense response to Gram-negative bacterium"/>
    <property type="evidence" value="ECO:0007669"/>
    <property type="project" value="EnsemblMetazoa"/>
</dbReference>
<dbReference type="OMA" id="TSWQALK"/>
<dbReference type="HOGENOM" id="CLU_026673_3_3_1"/>
<dbReference type="OrthoDB" id="48317at2759"/>
<proteinExistence type="predicted"/>
<dbReference type="GO" id="GO:0009792">
    <property type="term" value="P:embryo development ending in birth or egg hatching"/>
    <property type="evidence" value="ECO:0007669"/>
    <property type="project" value="EnsemblMetazoa"/>
</dbReference>
<dbReference type="CDD" id="cd08248">
    <property type="entry name" value="RTN4I1"/>
    <property type="match status" value="1"/>
</dbReference>
<dbReference type="Gene3D" id="3.40.50.720">
    <property type="entry name" value="NAD(P)-binding Rossmann-like Domain"/>
    <property type="match status" value="1"/>
</dbReference>
<reference evidence="1" key="1">
    <citation type="submission" date="2017-08" db="EMBL/GenBank/DDBJ databases">
        <authorList>
            <person name="de Groot N.N."/>
        </authorList>
    </citation>
    <scope>NUCLEOTIDE SEQUENCE [LARGE SCALE GENOMIC DNA]</scope>
    <source>
        <strain evidence="1">PX439</strain>
    </source>
</reference>
<dbReference type="SMART" id="SM00829">
    <property type="entry name" value="PKS_ER"/>
    <property type="match status" value="1"/>
</dbReference>
<dbReference type="SUPFAM" id="SSF50129">
    <property type="entry name" value="GroES-like"/>
    <property type="match status" value="1"/>
</dbReference>
<feature type="non-terminal residue" evidence="1">
    <location>
        <position position="1"/>
    </location>
</feature>
<dbReference type="GO" id="GO:0005739">
    <property type="term" value="C:mitochondrion"/>
    <property type="evidence" value="ECO:0007669"/>
    <property type="project" value="UniProtKB-SubCell"/>
</dbReference>
<accession>A0A260YMW4</accession>
<dbReference type="KEGG" id="crq:GCK72_001955"/>
<dbReference type="GO" id="GO:0040010">
    <property type="term" value="P:positive regulation of growth rate"/>
    <property type="evidence" value="ECO:0007669"/>
    <property type="project" value="EnsemblMetazoa"/>
</dbReference>
<dbReference type="GO" id="GO:0009411">
    <property type="term" value="P:response to UV"/>
    <property type="evidence" value="ECO:0007669"/>
    <property type="project" value="EnsemblMetazoa"/>
</dbReference>
<dbReference type="GO" id="GO:0045087">
    <property type="term" value="P:innate immune response"/>
    <property type="evidence" value="ECO:0007669"/>
    <property type="project" value="EnsemblMetazoa"/>
</dbReference>
<sequence>MCICAYWCTARPAFDLTTISQVNTYSWHLLPQVVAESYSGKPKISRMFQKFPLRRFFSTRPSTMRAWVSENGTGVEMREVPIPIINKPGQVILKVKAASVNPIDVEMSQGYGREFLGTWKKIESCDFAASRFPLIPGRDCTAIVDAVGGDVHNLAPGDEVMAVVPVIQPGTHAEFVVTESNLCSKKPANLSFEQAAALPYVASTAFSAFSVARVNQRNAKTQRVLIHGGAGGVGSMAIQLLKAWGCEKIVATCGKDSFELVKKLGAIPVDYSSEEATQQLVEHAPFEVIFDTVDSPLARWSDNVMGVWRNCVHVSIVSPLMREMDNHGVPLGLASTAMKHFERSFQSHLKGRWFSYAFFTPSSDLMAQLSRFAEDGKIVPIVQQVMRFEDLENAYEKVSRLSGRGKTIIKFD</sequence>
<dbReference type="Proteomes" id="UP000216624">
    <property type="component" value="Unassembled WGS sequence"/>
</dbReference>
<organism evidence="1 2">
    <name type="scientific">Caenorhabditis remanei</name>
    <name type="common">Caenorhabditis vulgaris</name>
    <dbReference type="NCBI Taxonomy" id="31234"/>
    <lineage>
        <taxon>Eukaryota</taxon>
        <taxon>Metazoa</taxon>
        <taxon>Ecdysozoa</taxon>
        <taxon>Nematoda</taxon>
        <taxon>Chromadorea</taxon>
        <taxon>Rhabditida</taxon>
        <taxon>Rhabditina</taxon>
        <taxon>Rhabditomorpha</taxon>
        <taxon>Rhabditoidea</taxon>
        <taxon>Rhabditidae</taxon>
        <taxon>Peloderinae</taxon>
        <taxon>Caenorhabditis</taxon>
    </lineage>
</organism>
<dbReference type="InterPro" id="IPR036291">
    <property type="entry name" value="NAD(P)-bd_dom_sf"/>
</dbReference>